<sequence length="301" mass="33328">MALSRARLHNPPTRPPPGPRTAEHVPQTLSALQSVRSAHILRLHALVEHLVSLAPSAQTSVRAVRAWRALCACREVHLSVLWQLGAAVLDRMRESADRGGGDEDDDGEEERWRANRRAEWLRFCQEGTVDRVAKFSEYCLALVAAGRADFALDELDSYLDNQPYHDSVALNTLYGLLALLLAQPASLPSSAPSRKFASDTSSDEDEGVQARQNGRSAKRVKLDNGARADLADDYGDLLRATADNSPNLFSKATERFRRAAHLEEREAREAGREPELGEAARWLALIRRHTDKSLSREGSPL</sequence>
<evidence type="ECO:0008006" key="4">
    <source>
        <dbReference type="Google" id="ProtNLM"/>
    </source>
</evidence>
<feature type="region of interest" description="Disordered" evidence="1">
    <location>
        <begin position="187"/>
        <end position="222"/>
    </location>
</feature>
<keyword evidence="3" id="KW-1185">Reference proteome</keyword>
<dbReference type="AlphaFoldDB" id="A0AAV5GQU7"/>
<reference evidence="2 3" key="1">
    <citation type="submission" date="2021-12" db="EMBL/GenBank/DDBJ databases">
        <title>High titer production of polyol ester of fatty acids by Rhodotorula paludigena BS15 towards product separation-free biomass refinery.</title>
        <authorList>
            <person name="Mano J."/>
            <person name="Ono H."/>
            <person name="Tanaka T."/>
            <person name="Naito K."/>
            <person name="Sushida H."/>
            <person name="Ike M."/>
            <person name="Tokuyasu K."/>
            <person name="Kitaoka M."/>
        </authorList>
    </citation>
    <scope>NUCLEOTIDE SEQUENCE [LARGE SCALE GENOMIC DNA]</scope>
    <source>
        <strain evidence="2 3">BS15</strain>
    </source>
</reference>
<proteinExistence type="predicted"/>
<name>A0AAV5GQU7_9BASI</name>
<evidence type="ECO:0000313" key="2">
    <source>
        <dbReference type="EMBL" id="GJN92563.1"/>
    </source>
</evidence>
<protein>
    <recommendedName>
        <fullName evidence="4">Proteophosphoglycan ppg4</fullName>
    </recommendedName>
</protein>
<accession>A0AAV5GQU7</accession>
<gene>
    <name evidence="2" type="ORF">Rhopal_005593-T1</name>
</gene>
<organism evidence="2 3">
    <name type="scientific">Rhodotorula paludigena</name>
    <dbReference type="NCBI Taxonomy" id="86838"/>
    <lineage>
        <taxon>Eukaryota</taxon>
        <taxon>Fungi</taxon>
        <taxon>Dikarya</taxon>
        <taxon>Basidiomycota</taxon>
        <taxon>Pucciniomycotina</taxon>
        <taxon>Microbotryomycetes</taxon>
        <taxon>Sporidiobolales</taxon>
        <taxon>Sporidiobolaceae</taxon>
        <taxon>Rhodotorula</taxon>
    </lineage>
</organism>
<dbReference type="EMBL" id="BQKY01000011">
    <property type="protein sequence ID" value="GJN92563.1"/>
    <property type="molecule type" value="Genomic_DNA"/>
</dbReference>
<comment type="caution">
    <text evidence="2">The sequence shown here is derived from an EMBL/GenBank/DDBJ whole genome shotgun (WGS) entry which is preliminary data.</text>
</comment>
<evidence type="ECO:0000256" key="1">
    <source>
        <dbReference type="SAM" id="MobiDB-lite"/>
    </source>
</evidence>
<evidence type="ECO:0000313" key="3">
    <source>
        <dbReference type="Proteomes" id="UP001342314"/>
    </source>
</evidence>
<feature type="region of interest" description="Disordered" evidence="1">
    <location>
        <begin position="1"/>
        <end position="24"/>
    </location>
</feature>
<dbReference type="Proteomes" id="UP001342314">
    <property type="component" value="Unassembled WGS sequence"/>
</dbReference>